<evidence type="ECO:0000259" key="2">
    <source>
        <dbReference type="Pfam" id="PF12770"/>
    </source>
</evidence>
<organism evidence="3 4">
    <name type="scientific">Dactylellina haptotyla (strain CBS 200.50)</name>
    <name type="common">Nematode-trapping fungus</name>
    <name type="synonym">Monacrosporium haptotylum</name>
    <dbReference type="NCBI Taxonomy" id="1284197"/>
    <lineage>
        <taxon>Eukaryota</taxon>
        <taxon>Fungi</taxon>
        <taxon>Dikarya</taxon>
        <taxon>Ascomycota</taxon>
        <taxon>Pezizomycotina</taxon>
        <taxon>Orbiliomycetes</taxon>
        <taxon>Orbiliales</taxon>
        <taxon>Orbiliaceae</taxon>
        <taxon>Dactylellina</taxon>
    </lineage>
</organism>
<dbReference type="EMBL" id="AQGS01000467">
    <property type="protein sequence ID" value="EPS39531.1"/>
    <property type="molecule type" value="Genomic_DNA"/>
</dbReference>
<dbReference type="InterPro" id="IPR024983">
    <property type="entry name" value="CHAT_dom"/>
</dbReference>
<keyword evidence="4" id="KW-1185">Reference proteome</keyword>
<evidence type="ECO:0000313" key="4">
    <source>
        <dbReference type="Proteomes" id="UP000015100"/>
    </source>
</evidence>
<dbReference type="Pfam" id="PF12770">
    <property type="entry name" value="CHAT"/>
    <property type="match status" value="1"/>
</dbReference>
<dbReference type="AlphaFoldDB" id="S8AEG6"/>
<dbReference type="Proteomes" id="UP000015100">
    <property type="component" value="Unassembled WGS sequence"/>
</dbReference>
<name>S8AEG6_DACHA</name>
<evidence type="ECO:0000256" key="1">
    <source>
        <dbReference type="SAM" id="MobiDB-lite"/>
    </source>
</evidence>
<comment type="caution">
    <text evidence="3">The sequence shown here is derived from an EMBL/GenBank/DDBJ whole genome shotgun (WGS) entry which is preliminary data.</text>
</comment>
<dbReference type="STRING" id="1284197.S8AEG6"/>
<evidence type="ECO:0000313" key="3">
    <source>
        <dbReference type="EMBL" id="EPS39531.1"/>
    </source>
</evidence>
<dbReference type="HOGENOM" id="CLU_001305_5_2_1"/>
<feature type="domain" description="CHAT" evidence="2">
    <location>
        <begin position="277"/>
        <end position="571"/>
    </location>
</feature>
<dbReference type="eggNOG" id="KOG4626">
    <property type="taxonomic scope" value="Eukaryota"/>
</dbReference>
<proteinExistence type="predicted"/>
<reference evidence="4" key="2">
    <citation type="submission" date="2013-04" db="EMBL/GenBank/DDBJ databases">
        <title>Genomic mechanisms accounting for the adaptation to parasitism in nematode-trapping fungi.</title>
        <authorList>
            <person name="Ahren D.G."/>
        </authorList>
    </citation>
    <scope>NUCLEOTIDE SEQUENCE [LARGE SCALE GENOMIC DNA]</scope>
    <source>
        <strain evidence="4">CBS 200.50</strain>
    </source>
</reference>
<feature type="region of interest" description="Disordered" evidence="1">
    <location>
        <begin position="155"/>
        <end position="177"/>
    </location>
</feature>
<dbReference type="OrthoDB" id="9991317at2759"/>
<reference evidence="3 4" key="1">
    <citation type="journal article" date="2013" name="PLoS Genet.">
        <title>Genomic mechanisms accounting for the adaptation to parasitism in nematode-trapping fungi.</title>
        <authorList>
            <person name="Meerupati T."/>
            <person name="Andersson K.M."/>
            <person name="Friman E."/>
            <person name="Kumar D."/>
            <person name="Tunlid A."/>
            <person name="Ahren D."/>
        </authorList>
    </citation>
    <scope>NUCLEOTIDE SEQUENCE [LARGE SCALE GENOMIC DNA]</scope>
    <source>
        <strain evidence="3 4">CBS 200.50</strain>
    </source>
</reference>
<sequence>MDIDQDGLPYSRGHDMKSLTEARNELLQAFESTSISQLARIRSGIKLFWLLADAFGLDDAAEMIIKTVRIFPRIIPHRIPQELRETILSEFVSRSSTICSIVLHAKRPAAEAFEVLECAKRFMADVNFCTHLNNPQLELDHPRLDDRYEALQVEISQSEDENPLNTESSGPQKRDPVVVNQDIERIEEKIRGLSGFERYRLFPDAKRLQNMIAGDAIIALNTSALGSDALILTEQGIKSIPLNNLKYDDALKQSAIIKSQMLLPANEEQKNEEMRSLLRWLWIAAVKPVLAELNFLQPVVDAKDIPYIWWFTSGILGRAPLHAAGMHDGTEMNCTMDYAVSSYIPSLRALDFSARMSNRDPNVPWNKRILLVSASKSTGENKSHSSRDEAMDIKRIVGWNMKPTILMDPHPAKVLAQIHRFRILHFACNAKSMSNNPSASSFSTNTLPKPLEAVRIAQLYLVNTQLAYISSCAFPDDSVGPVVDESINMASTIQQCGVPHAIGTLWQVQDEFASAMATEFYKNFLGEFDGDVPSHYGKIQESLHLSISNLRKMPRWKDNFLTWAAFIHVGDF</sequence>
<accession>S8AEG6</accession>
<protein>
    <recommendedName>
        <fullName evidence="2">CHAT domain-containing protein</fullName>
    </recommendedName>
</protein>
<gene>
    <name evidence="3" type="ORF">H072_6746</name>
</gene>
<dbReference type="OMA" id="VINMSAH"/>